<keyword evidence="2" id="KW-1185">Reference proteome</keyword>
<reference evidence="2" key="1">
    <citation type="journal article" date="2013" name="Science">
        <title>The Amborella genome and the evolution of flowering plants.</title>
        <authorList>
            <consortium name="Amborella Genome Project"/>
        </authorList>
    </citation>
    <scope>NUCLEOTIDE SEQUENCE [LARGE SCALE GENOMIC DNA]</scope>
</reference>
<organism evidence="1 2">
    <name type="scientific">Amborella trichopoda</name>
    <dbReference type="NCBI Taxonomy" id="13333"/>
    <lineage>
        <taxon>Eukaryota</taxon>
        <taxon>Viridiplantae</taxon>
        <taxon>Streptophyta</taxon>
        <taxon>Embryophyta</taxon>
        <taxon>Tracheophyta</taxon>
        <taxon>Spermatophyta</taxon>
        <taxon>Magnoliopsida</taxon>
        <taxon>Amborellales</taxon>
        <taxon>Amborellaceae</taxon>
        <taxon>Amborella</taxon>
    </lineage>
</organism>
<accession>U5CTH0</accession>
<dbReference type="HOGENOM" id="CLU_1837795_0_0_1"/>
<sequence>MVRGGGAWQWCMAMVHGGGVEKARQWYTAVVHESGVGKGFSSGRKLVTRGSARVGSAGLRVAHGRLLLCGCKLVDVRVSHENVDVRVSCERVDLRVSRERVDVKDLHAKGKRVVLRVHSVSEHEGAQQKVGEHAERKDKK</sequence>
<dbReference type="EMBL" id="KI392442">
    <property type="protein sequence ID" value="ERN16546.1"/>
    <property type="molecule type" value="Genomic_DNA"/>
</dbReference>
<dbReference type="AlphaFoldDB" id="U5CTH0"/>
<proteinExistence type="predicted"/>
<protein>
    <submittedName>
        <fullName evidence="1">Uncharacterized protein</fullName>
    </submittedName>
</protein>
<dbReference type="Proteomes" id="UP000017836">
    <property type="component" value="Unassembled WGS sequence"/>
</dbReference>
<dbReference type="Gramene" id="ERN16546">
    <property type="protein sequence ID" value="ERN16546"/>
    <property type="gene ID" value="AMTR_s00031p00146520"/>
</dbReference>
<evidence type="ECO:0000313" key="2">
    <source>
        <dbReference type="Proteomes" id="UP000017836"/>
    </source>
</evidence>
<gene>
    <name evidence="1" type="ORF">AMTR_s00031p00146520</name>
</gene>
<name>U5CTH0_AMBTC</name>
<evidence type="ECO:0000313" key="1">
    <source>
        <dbReference type="EMBL" id="ERN16546.1"/>
    </source>
</evidence>